<evidence type="ECO:0000256" key="1">
    <source>
        <dbReference type="SAM" id="Phobius"/>
    </source>
</evidence>
<keyword evidence="3" id="KW-1185">Reference proteome</keyword>
<evidence type="ECO:0000313" key="2">
    <source>
        <dbReference type="EMBL" id="SIS70851.1"/>
    </source>
</evidence>
<protein>
    <submittedName>
        <fullName evidence="2">Uncharacterized protein</fullName>
    </submittedName>
</protein>
<dbReference type="EMBL" id="FTOP01000003">
    <property type="protein sequence ID" value="SIS70851.1"/>
    <property type="molecule type" value="Genomic_DNA"/>
</dbReference>
<dbReference type="InterPro" id="IPR054261">
    <property type="entry name" value="DUF6992"/>
</dbReference>
<accession>A0A1N7LAQ4</accession>
<gene>
    <name evidence="2" type="ORF">SAMN05421761_103173</name>
</gene>
<reference evidence="3" key="1">
    <citation type="submission" date="2017-01" db="EMBL/GenBank/DDBJ databases">
        <authorList>
            <person name="Varghese N."/>
            <person name="Submissions S."/>
        </authorList>
    </citation>
    <scope>NUCLEOTIDE SEQUENCE [LARGE SCALE GENOMIC DNA]</scope>
    <source>
        <strain evidence="3">DSM 46698</strain>
    </source>
</reference>
<dbReference type="AlphaFoldDB" id="A0A1N7LAQ4"/>
<keyword evidence="1" id="KW-0472">Membrane</keyword>
<keyword evidence="1" id="KW-1133">Transmembrane helix</keyword>
<dbReference type="Proteomes" id="UP000186026">
    <property type="component" value="Unassembled WGS sequence"/>
</dbReference>
<evidence type="ECO:0000313" key="3">
    <source>
        <dbReference type="Proteomes" id="UP000186026"/>
    </source>
</evidence>
<organism evidence="2 3">
    <name type="scientific">Belliella pelovolcani</name>
    <dbReference type="NCBI Taxonomy" id="529505"/>
    <lineage>
        <taxon>Bacteria</taxon>
        <taxon>Pseudomonadati</taxon>
        <taxon>Bacteroidota</taxon>
        <taxon>Cytophagia</taxon>
        <taxon>Cytophagales</taxon>
        <taxon>Cyclobacteriaceae</taxon>
        <taxon>Belliella</taxon>
    </lineage>
</organism>
<dbReference type="STRING" id="529505.SAMN05421761_103173"/>
<dbReference type="RefSeq" id="WP_245802638.1">
    <property type="nucleotide sequence ID" value="NZ_FTOP01000003.1"/>
</dbReference>
<feature type="transmembrane region" description="Helical" evidence="1">
    <location>
        <begin position="57"/>
        <end position="76"/>
    </location>
</feature>
<sequence length="209" mass="23407">MMKASLTFSKNQERLLILFILLTALYISNPVSAQTEPRGLVEFNQKRIDYNRSGMLILGSWAVGNMVLGGVMAGRTSGETRAFHQMNMYWNTVNLAIAGFGYYSATREVPSGEFWESMRAQQSIEKILLVNAALDVAYMAGGLYLLERGRRLENDQFKGFGKSVILQGVFLMSFDAIKFAFHNFHGKELPDIMNHVGVTTNCIGLLITF</sequence>
<feature type="transmembrane region" description="Helical" evidence="1">
    <location>
        <begin position="127"/>
        <end position="146"/>
    </location>
</feature>
<dbReference type="Pfam" id="PF22503">
    <property type="entry name" value="DUF6992"/>
    <property type="match status" value="1"/>
</dbReference>
<proteinExistence type="predicted"/>
<name>A0A1N7LAQ4_9BACT</name>
<keyword evidence="1" id="KW-0812">Transmembrane</keyword>
<feature type="transmembrane region" description="Helical" evidence="1">
    <location>
        <begin position="88"/>
        <end position="105"/>
    </location>
</feature>